<proteinExistence type="predicted"/>
<evidence type="ECO:0008006" key="5">
    <source>
        <dbReference type="Google" id="ProtNLM"/>
    </source>
</evidence>
<dbReference type="EMBL" id="CAKKNE010000005">
    <property type="protein sequence ID" value="CAH0376132.1"/>
    <property type="molecule type" value="Genomic_DNA"/>
</dbReference>
<keyword evidence="4" id="KW-1185">Reference proteome</keyword>
<evidence type="ECO:0000313" key="4">
    <source>
        <dbReference type="Proteomes" id="UP000789595"/>
    </source>
</evidence>
<feature type="chain" id="PRO_5035291397" description="UBX domain-containing protein" evidence="2">
    <location>
        <begin position="17"/>
        <end position="1338"/>
    </location>
</feature>
<feature type="signal peptide" evidence="2">
    <location>
        <begin position="1"/>
        <end position="16"/>
    </location>
</feature>
<evidence type="ECO:0000256" key="2">
    <source>
        <dbReference type="SAM" id="SignalP"/>
    </source>
</evidence>
<feature type="coiled-coil region" evidence="1">
    <location>
        <begin position="283"/>
        <end position="345"/>
    </location>
</feature>
<reference evidence="3" key="1">
    <citation type="submission" date="2021-11" db="EMBL/GenBank/DDBJ databases">
        <authorList>
            <consortium name="Genoscope - CEA"/>
            <person name="William W."/>
        </authorList>
    </citation>
    <scope>NUCLEOTIDE SEQUENCE</scope>
</reference>
<accession>A0A8J2X0S1</accession>
<feature type="coiled-coil region" evidence="1">
    <location>
        <begin position="723"/>
        <end position="793"/>
    </location>
</feature>
<evidence type="ECO:0000256" key="1">
    <source>
        <dbReference type="SAM" id="Coils"/>
    </source>
</evidence>
<keyword evidence="2" id="KW-0732">Signal</keyword>
<organism evidence="3 4">
    <name type="scientific">Pelagomonas calceolata</name>
    <dbReference type="NCBI Taxonomy" id="35677"/>
    <lineage>
        <taxon>Eukaryota</taxon>
        <taxon>Sar</taxon>
        <taxon>Stramenopiles</taxon>
        <taxon>Ochrophyta</taxon>
        <taxon>Pelagophyceae</taxon>
        <taxon>Pelagomonadales</taxon>
        <taxon>Pelagomonadaceae</taxon>
        <taxon>Pelagomonas</taxon>
    </lineage>
</organism>
<gene>
    <name evidence="3" type="ORF">PECAL_5P06920</name>
</gene>
<protein>
    <recommendedName>
        <fullName evidence="5">UBX domain-containing protein</fullName>
    </recommendedName>
</protein>
<evidence type="ECO:0000313" key="3">
    <source>
        <dbReference type="EMBL" id="CAH0376132.1"/>
    </source>
</evidence>
<name>A0A8J2X0S1_9STRA</name>
<sequence>MLLLLLLTSTQAALDAAQLEKCVRGDRSSGDALLVTGRVVQPRPLRRGNVTIAQPPSSLWRISGKGRRGACWAAIRATAKAQAASIRLESNAVEAQSALEAVNARPPGASVVVQVDGGNTAAHVVAGEACEEAAKRFAKVRGLPDEAIPSIVDALEGARRSEVYSVAQVADEAEKALLTNGSQACERASWKPDALAAFLRLSAVAVRARRTKVDARVVSGSLRALRLLQSSPLSNWALARRRAYHTFQTLKKATLENDLAPSEREAARHAYERANVTGALRRRDKAEQQVAICEERLKEARKGSDAIAPAIAQHKAREEALLATLAQTRRENEEADRSVRSHLRDTVSGLCDATLKRPHLRCDNEDRKWLDEQLGLLGSAFLKEEPFQHKADVAREDWEEAVSGSKTLELRFKKLPRLARKETYAHKTLIAPFVYGKAHHVTSNATKKEREALQRALTLLGKDLTSSHTELRSKDNRVKEAAKAVDALLRRAQTKAGQYISRFGVVHWASLRYDSPAHELMVLRAFEGCRVKQDDVRIVRPANWTFERIELMCPPWSLLRYELKARVAELRAKYDAASDRLEHVRDTWLPAAQKVENSSRDADEGIREGYARARLEDLATVMSEVGATAKSVENDPLNNISTNATINTYSEILKSDGNGSKADAFRTSAQLLMAQATDKLDAEYRRAAELASLDAVVASRNTTAARRGALLADSKGYALHRPSEEKLRDLNSAESALHSAQKELDTASEILEEALAAAAVVQVSAPALEREDIETLQQRYDDAVREDREANELLNALDPSNTMASIASSARNAADQLVLSLSHRVERDAVDAVLQARKLSEQLREPGKRPSLHCPSELPPRQGVEARLVEVDSVVVLPPAGPGGEARWVAYVPCSVDYDYKSWFGLAQGFAMGLAVLNGRTHVAFGESEGGSLWPGRTVDFSEAEGAWLHRRVATEFVETAPELIVSLPVHVNGREYFLDVFSGEDHRLKIAEFCKVHMGDSSCINSLTARFLDEADPDSSRREADRVAAEEAARLAREEAERLEAAREAERLEAERAEAERIEIQRLEAARAEADRAAAATRKVLVSLPIAVGDAEHTLEVLEGEDPMQKLFEFCGRHMGTEAAACVEQLTQHVVVAGGGAEPEPEKPQPPKGVLVSLPIKVDDNREFTFTLLEGEDAMAKVQAFCQAHMVSDASSCVEQLGPAVVAQAAQAGAAAPEPEPAKLLVSLPIRLDDGREFIFTLLEGEDPLQKIVAFCSASMGGDASCIEQLKQHVMGPEPEPARPLLSLPIRVDDGREIAFELYEGEDPVQKLKAFCQHYMGADATSCIKQMTPHVNV</sequence>
<comment type="caution">
    <text evidence="3">The sequence shown here is derived from an EMBL/GenBank/DDBJ whole genome shotgun (WGS) entry which is preliminary data.</text>
</comment>
<feature type="coiled-coil region" evidence="1">
    <location>
        <begin position="560"/>
        <end position="587"/>
    </location>
</feature>
<feature type="coiled-coil region" evidence="1">
    <location>
        <begin position="1022"/>
        <end position="1085"/>
    </location>
</feature>
<dbReference type="Proteomes" id="UP000789595">
    <property type="component" value="Unassembled WGS sequence"/>
</dbReference>
<dbReference type="OrthoDB" id="10687945at2759"/>
<keyword evidence="1" id="KW-0175">Coiled coil</keyword>